<keyword evidence="1" id="KW-1133">Transmembrane helix</keyword>
<evidence type="ECO:0000313" key="3">
    <source>
        <dbReference type="Proteomes" id="UP000031668"/>
    </source>
</evidence>
<feature type="transmembrane region" description="Helical" evidence="1">
    <location>
        <begin position="236"/>
        <end position="253"/>
    </location>
</feature>
<proteinExistence type="predicted"/>
<accession>A0A0C2IWL7</accession>
<keyword evidence="1" id="KW-0812">Transmembrane</keyword>
<name>A0A0C2IWL7_THEKT</name>
<keyword evidence="3" id="KW-1185">Reference proteome</keyword>
<keyword evidence="1" id="KW-0472">Membrane</keyword>
<reference evidence="2 3" key="1">
    <citation type="journal article" date="2014" name="Genome Biol. Evol.">
        <title>The genome of the myxosporean Thelohanellus kitauei shows adaptations to nutrient acquisition within its fish host.</title>
        <authorList>
            <person name="Yang Y."/>
            <person name="Xiong J."/>
            <person name="Zhou Z."/>
            <person name="Huo F."/>
            <person name="Miao W."/>
            <person name="Ran C."/>
            <person name="Liu Y."/>
            <person name="Zhang J."/>
            <person name="Feng J."/>
            <person name="Wang M."/>
            <person name="Wang M."/>
            <person name="Wang L."/>
            <person name="Yao B."/>
        </authorList>
    </citation>
    <scope>NUCLEOTIDE SEQUENCE [LARGE SCALE GENOMIC DNA]</scope>
    <source>
        <strain evidence="2">Wuqing</strain>
    </source>
</reference>
<evidence type="ECO:0000256" key="1">
    <source>
        <dbReference type="SAM" id="Phobius"/>
    </source>
</evidence>
<dbReference type="EMBL" id="JWZT01002304">
    <property type="protein sequence ID" value="KII69744.1"/>
    <property type="molecule type" value="Genomic_DNA"/>
</dbReference>
<dbReference type="Proteomes" id="UP000031668">
    <property type="component" value="Unassembled WGS sequence"/>
</dbReference>
<organism evidence="2 3">
    <name type="scientific">Thelohanellus kitauei</name>
    <name type="common">Myxosporean</name>
    <dbReference type="NCBI Taxonomy" id="669202"/>
    <lineage>
        <taxon>Eukaryota</taxon>
        <taxon>Metazoa</taxon>
        <taxon>Cnidaria</taxon>
        <taxon>Myxozoa</taxon>
        <taxon>Myxosporea</taxon>
        <taxon>Bivalvulida</taxon>
        <taxon>Platysporina</taxon>
        <taxon>Myxobolidae</taxon>
        <taxon>Thelohanellus</taxon>
    </lineage>
</organism>
<gene>
    <name evidence="2" type="ORF">RF11_03088</name>
</gene>
<evidence type="ECO:0000313" key="2">
    <source>
        <dbReference type="EMBL" id="KII69744.1"/>
    </source>
</evidence>
<comment type="caution">
    <text evidence="2">The sequence shown here is derived from an EMBL/GenBank/DDBJ whole genome shotgun (WGS) entry which is preliminary data.</text>
</comment>
<sequence length="275" mass="31623">MFDDSCDAVENGPLQITITTLYINFDNSTKKYDEQLLNDGYYIRKSMVKNCTDLVYPLISNIQSNETRRQSSENVNIARFQPAISEEINNSTEYSDLVSTNINNINFATSSNMKTNTGFSSSDEKNSKITSVKTVETDIDVTTFLTQFSEANRNGSVKDDHENHYTDSEYPLTENINFILDDIERSTESNISFSNTPDSEYTKMSVTTNSLFNKENHSMNLPSSTHIFKFLSTKDILYFSFVFLAIIILIMEGKRRRKTSRQLRNFFSRLKNPFK</sequence>
<dbReference type="AlphaFoldDB" id="A0A0C2IWL7"/>
<protein>
    <submittedName>
        <fullName evidence="2">Uncharacterized protein</fullName>
    </submittedName>
</protein>